<reference evidence="3" key="1">
    <citation type="journal article" date="2019" name="Int. J. Syst. Evol. Microbiol.">
        <title>The Global Catalogue of Microorganisms (GCM) 10K type strain sequencing project: providing services to taxonomists for standard genome sequencing and annotation.</title>
        <authorList>
            <consortium name="The Broad Institute Genomics Platform"/>
            <consortium name="The Broad Institute Genome Sequencing Center for Infectious Disease"/>
            <person name="Wu L."/>
            <person name="Ma J."/>
        </authorList>
    </citation>
    <scope>NUCLEOTIDE SEQUENCE [LARGE SCALE GENOMIC DNA]</scope>
    <source>
        <strain evidence="3">JCM 16548</strain>
    </source>
</reference>
<sequence>MNDLKRARAERGWSQSRLIAAMEAEARRMQRSIAEPSSLKTQLSRWENGHHTPDAFYQELLERVYGKPAHQLGFGGDDTLGLEVGSTWEQCADSAVELWSGDMERRTFLQSVAVASTAFSTPVLTALIADPASSVTRSSGSRTVGEDDIAFIRDVTGQLSKLDNKHGGGHVRRAALSLLDDEVAPLLRSGKFTDATGRELLSAAAELTQLVGWMSHDMGGHGVAQRYLIQALGLARSAGDTALVAELLCAMSQQSTYVSDPQAADLARAARSVAERRGHISLVAESRIMEAHAHARAGASADCAVSLHEADIALDKADRSDEPHWIKYFDHAYVAAKFGHCFRELGDHRNAIKFAEQSLDMDGTYVRGQAFNLTLLAHSQANAGDVASACVTGREAVAIAAKLRSTRAVAYLRDLRASLDYADATADVKEFDQLLEPVLAA</sequence>
<dbReference type="InterPro" id="IPR010982">
    <property type="entry name" value="Lambda_DNA-bd_dom_sf"/>
</dbReference>
<comment type="caution">
    <text evidence="2">The sequence shown here is derived from an EMBL/GenBank/DDBJ whole genome shotgun (WGS) entry which is preliminary data.</text>
</comment>
<evidence type="ECO:0000313" key="2">
    <source>
        <dbReference type="EMBL" id="GAA3698401.1"/>
    </source>
</evidence>
<evidence type="ECO:0000313" key="3">
    <source>
        <dbReference type="Proteomes" id="UP001500051"/>
    </source>
</evidence>
<accession>A0ABP7D2N8</accession>
<dbReference type="Gene3D" id="1.10.260.40">
    <property type="entry name" value="lambda repressor-like DNA-binding domains"/>
    <property type="match status" value="1"/>
</dbReference>
<proteinExistence type="predicted"/>
<dbReference type="InterPro" id="IPR011990">
    <property type="entry name" value="TPR-like_helical_dom_sf"/>
</dbReference>
<dbReference type="RefSeq" id="WP_344811532.1">
    <property type="nucleotide sequence ID" value="NZ_BAAAYX010000003.1"/>
</dbReference>
<gene>
    <name evidence="2" type="ORF">GCM10022204_13410</name>
</gene>
<dbReference type="Proteomes" id="UP001500051">
    <property type="component" value="Unassembled WGS sequence"/>
</dbReference>
<dbReference type="PROSITE" id="PS50943">
    <property type="entry name" value="HTH_CROC1"/>
    <property type="match status" value="1"/>
</dbReference>
<organism evidence="2 3">
    <name type="scientific">Microlunatus aurantiacus</name>
    <dbReference type="NCBI Taxonomy" id="446786"/>
    <lineage>
        <taxon>Bacteria</taxon>
        <taxon>Bacillati</taxon>
        <taxon>Actinomycetota</taxon>
        <taxon>Actinomycetes</taxon>
        <taxon>Propionibacteriales</taxon>
        <taxon>Propionibacteriaceae</taxon>
        <taxon>Microlunatus</taxon>
    </lineage>
</organism>
<name>A0ABP7D2N8_9ACTN</name>
<evidence type="ECO:0000259" key="1">
    <source>
        <dbReference type="PROSITE" id="PS50943"/>
    </source>
</evidence>
<keyword evidence="3" id="KW-1185">Reference proteome</keyword>
<dbReference type="CDD" id="cd00093">
    <property type="entry name" value="HTH_XRE"/>
    <property type="match status" value="1"/>
</dbReference>
<feature type="domain" description="HTH cro/C1-type" evidence="1">
    <location>
        <begin position="40"/>
        <end position="72"/>
    </location>
</feature>
<dbReference type="InterPro" id="IPR001387">
    <property type="entry name" value="Cro/C1-type_HTH"/>
</dbReference>
<dbReference type="Gene3D" id="1.25.40.10">
    <property type="entry name" value="Tetratricopeptide repeat domain"/>
    <property type="match status" value="1"/>
</dbReference>
<dbReference type="SUPFAM" id="SSF48452">
    <property type="entry name" value="TPR-like"/>
    <property type="match status" value="1"/>
</dbReference>
<dbReference type="EMBL" id="BAAAYX010000003">
    <property type="protein sequence ID" value="GAA3698401.1"/>
    <property type="molecule type" value="Genomic_DNA"/>
</dbReference>
<protein>
    <submittedName>
        <fullName evidence="2">XRE family transcriptional regulator</fullName>
    </submittedName>
</protein>